<sequence>MSPRRIARQPDPIAALPFVATRPARGSQPFPRDFWAVDVASDSYLQECERGEAFAQLALDHMRRQDAAPLLAWIVNDMLDKGRFGGVEIGFLRVFAAAAMRGMPQ</sequence>
<protein>
    <submittedName>
        <fullName evidence="1">Uncharacterized protein</fullName>
    </submittedName>
</protein>
<proteinExistence type="predicted"/>
<organism evidence="1 2">
    <name type="scientific">Azospirillum doebereinerae</name>
    <dbReference type="NCBI Taxonomy" id="92933"/>
    <lineage>
        <taxon>Bacteria</taxon>
        <taxon>Pseudomonadati</taxon>
        <taxon>Pseudomonadota</taxon>
        <taxon>Alphaproteobacteria</taxon>
        <taxon>Rhodospirillales</taxon>
        <taxon>Azospirillaceae</taxon>
        <taxon>Azospirillum</taxon>
    </lineage>
</organism>
<comment type="caution">
    <text evidence="1">The sequence shown here is derived from an EMBL/GenBank/DDBJ whole genome shotgun (WGS) entry which is preliminary data.</text>
</comment>
<accession>A0A433J1D8</accession>
<reference evidence="1 2" key="1">
    <citation type="submission" date="2018-12" db="EMBL/GenBank/DDBJ databases">
        <authorList>
            <person name="Yang Y."/>
        </authorList>
    </citation>
    <scope>NUCLEOTIDE SEQUENCE [LARGE SCALE GENOMIC DNA]</scope>
    <source>
        <strain evidence="1 2">GSF71</strain>
    </source>
</reference>
<keyword evidence="2" id="KW-1185">Reference proteome</keyword>
<evidence type="ECO:0000313" key="1">
    <source>
        <dbReference type="EMBL" id="RUQ64007.1"/>
    </source>
</evidence>
<gene>
    <name evidence="1" type="ORF">EJ913_27175</name>
</gene>
<evidence type="ECO:0000313" key="2">
    <source>
        <dbReference type="Proteomes" id="UP000280346"/>
    </source>
</evidence>
<dbReference type="Proteomes" id="UP000280346">
    <property type="component" value="Unassembled WGS sequence"/>
</dbReference>
<dbReference type="AlphaFoldDB" id="A0A433J1D8"/>
<dbReference type="RefSeq" id="WP_127003851.1">
    <property type="nucleotide sequence ID" value="NZ_JBNPXW010000008.1"/>
</dbReference>
<name>A0A433J1D8_9PROT</name>
<dbReference type="EMBL" id="RZIJ01000031">
    <property type="protein sequence ID" value="RUQ64007.1"/>
    <property type="molecule type" value="Genomic_DNA"/>
</dbReference>